<evidence type="ECO:0008006" key="4">
    <source>
        <dbReference type="Google" id="ProtNLM"/>
    </source>
</evidence>
<name>A0A3A3EI08_9GAMM</name>
<dbReference type="EMBL" id="QYSE01000005">
    <property type="protein sequence ID" value="RJF33657.1"/>
    <property type="molecule type" value="Genomic_DNA"/>
</dbReference>
<evidence type="ECO:0000313" key="3">
    <source>
        <dbReference type="Proteomes" id="UP000265938"/>
    </source>
</evidence>
<dbReference type="Proteomes" id="UP000265938">
    <property type="component" value="Unassembled WGS sequence"/>
</dbReference>
<sequence>MSSLLLLLLGLCFVMLSLLTFIRWLRIRYDKHHWRVCEIVNINNVIDNNVRNLELLHYRKILVSYKFKGNFYSVFVAFDQQLIAQFKNGIDCTILIDSNNPNVTYLNSNYWVKYCGVWFFSGIIFIALSFLIHI</sequence>
<proteinExistence type="predicted"/>
<reference evidence="2 3" key="1">
    <citation type="submission" date="2018-09" db="EMBL/GenBank/DDBJ databases">
        <title>Identification of marine bacteria producing industrial enzymes.</title>
        <authorList>
            <person name="Cheng T.H."/>
            <person name="Saidin J."/>
            <person name="Muhd D.D."/>
            <person name="Isa M.N.M."/>
            <person name="Bakar M.F.A."/>
            <person name="Ismail N."/>
        </authorList>
    </citation>
    <scope>NUCLEOTIDE SEQUENCE [LARGE SCALE GENOMIC DNA]</scope>
    <source>
        <strain evidence="2 3">MNAD 1.6</strain>
    </source>
</reference>
<accession>A0A3A3EI08</accession>
<keyword evidence="1" id="KW-0472">Membrane</keyword>
<dbReference type="AlphaFoldDB" id="A0A3A3EI08"/>
<keyword evidence="1" id="KW-0812">Transmembrane</keyword>
<comment type="caution">
    <text evidence="2">The sequence shown here is derived from an EMBL/GenBank/DDBJ whole genome shotgun (WGS) entry which is preliminary data.</text>
</comment>
<protein>
    <recommendedName>
        <fullName evidence="4">DUF3592 domain-containing protein</fullName>
    </recommendedName>
</protein>
<evidence type="ECO:0000313" key="2">
    <source>
        <dbReference type="EMBL" id="RJF33657.1"/>
    </source>
</evidence>
<gene>
    <name evidence="2" type="ORF">D4741_17045</name>
</gene>
<feature type="transmembrane region" description="Helical" evidence="1">
    <location>
        <begin position="6"/>
        <end position="25"/>
    </location>
</feature>
<feature type="transmembrane region" description="Helical" evidence="1">
    <location>
        <begin position="111"/>
        <end position="132"/>
    </location>
</feature>
<keyword evidence="1" id="KW-1133">Transmembrane helix</keyword>
<organism evidence="2 3">
    <name type="scientific">Pseudoalteromonas gelatinilytica</name>
    <dbReference type="NCBI Taxonomy" id="1703256"/>
    <lineage>
        <taxon>Bacteria</taxon>
        <taxon>Pseudomonadati</taxon>
        <taxon>Pseudomonadota</taxon>
        <taxon>Gammaproteobacteria</taxon>
        <taxon>Alteromonadales</taxon>
        <taxon>Pseudoalteromonadaceae</taxon>
        <taxon>Pseudoalteromonas</taxon>
    </lineage>
</organism>
<evidence type="ECO:0000256" key="1">
    <source>
        <dbReference type="SAM" id="Phobius"/>
    </source>
</evidence>